<name>A0A1X6MUK2_9APHY</name>
<organism evidence="1 2">
    <name type="scientific">Postia placenta MAD-698-R-SB12</name>
    <dbReference type="NCBI Taxonomy" id="670580"/>
    <lineage>
        <taxon>Eukaryota</taxon>
        <taxon>Fungi</taxon>
        <taxon>Dikarya</taxon>
        <taxon>Basidiomycota</taxon>
        <taxon>Agaricomycotina</taxon>
        <taxon>Agaricomycetes</taxon>
        <taxon>Polyporales</taxon>
        <taxon>Adustoporiaceae</taxon>
        <taxon>Rhodonia</taxon>
    </lineage>
</organism>
<dbReference type="Proteomes" id="UP000194127">
    <property type="component" value="Unassembled WGS sequence"/>
</dbReference>
<dbReference type="Gene3D" id="3.20.20.140">
    <property type="entry name" value="Metal-dependent hydrolases"/>
    <property type="match status" value="1"/>
</dbReference>
<dbReference type="AlphaFoldDB" id="A0A1X6MUK2"/>
<evidence type="ECO:0000313" key="1">
    <source>
        <dbReference type="EMBL" id="OSX59873.1"/>
    </source>
</evidence>
<dbReference type="GO" id="GO:0016814">
    <property type="term" value="F:hydrolase activity, acting on carbon-nitrogen (but not peptide) bonds, in cyclic amidines"/>
    <property type="evidence" value="ECO:0007669"/>
    <property type="project" value="TreeGrafter"/>
</dbReference>
<dbReference type="GeneID" id="36331300"/>
<protein>
    <recommendedName>
        <fullName evidence="3">Amidohydrolase-related domain-containing protein</fullName>
    </recommendedName>
</protein>
<feature type="non-terminal residue" evidence="1">
    <location>
        <position position="1"/>
    </location>
</feature>
<dbReference type="STRING" id="670580.A0A1X6MUK2"/>
<dbReference type="SUPFAM" id="SSF51556">
    <property type="entry name" value="Metallo-dependent hydrolases"/>
    <property type="match status" value="1"/>
</dbReference>
<dbReference type="EMBL" id="KZ110601">
    <property type="protein sequence ID" value="OSX59873.1"/>
    <property type="molecule type" value="Genomic_DNA"/>
</dbReference>
<dbReference type="OrthoDB" id="10266980at2759"/>
<dbReference type="InterPro" id="IPR032466">
    <property type="entry name" value="Metal_Hydrolase"/>
</dbReference>
<evidence type="ECO:0008006" key="3">
    <source>
        <dbReference type="Google" id="ProtNLM"/>
    </source>
</evidence>
<dbReference type="RefSeq" id="XP_024336667.1">
    <property type="nucleotide sequence ID" value="XM_024486351.1"/>
</dbReference>
<keyword evidence="2" id="KW-1185">Reference proteome</keyword>
<dbReference type="InterPro" id="IPR052349">
    <property type="entry name" value="Metallo-hydrolase_Enzymes"/>
</dbReference>
<accession>A0A1X6MUK2</accession>
<sequence>LCHAHVHLDKCFLLDQCDDLVTGDFAEALKVTAKAKRTFLSNPTDVHARGRRLITQSVECGVTAMRAHVEVDETVAMTCLDTGLRLKREYSSVCDIQVAVFAQDPFFSNEEDSEPGVNLSLFRDASLRDGVGAVGSAPYVEPSIPQAKCNITYVLDIAHARGLHADFHLDYNLDPASEPLIWFLLDELRARIAEGRWHAGMQVCVGHATRLALFSGDEWARFRREVEEHALPIMLVGLPPSDLYMMGRGAQPAQRGTLNILRLAERGVRAAMAVNNVGNAFTPQGPLDPLALCPLGVAVFQNGTKDACQTLVEAVTVNARTAIGVPGPRSLMPAIGGPADFVLLHDNDSMYSAALDPSYSRTTIKGGVVVAKRYTSRWLLHEESTHRSPVI</sequence>
<reference evidence="1 2" key="1">
    <citation type="submission" date="2017-04" db="EMBL/GenBank/DDBJ databases">
        <title>Genome Sequence of the Model Brown-Rot Fungus Postia placenta SB12.</title>
        <authorList>
            <consortium name="DOE Joint Genome Institute"/>
            <person name="Gaskell J."/>
            <person name="Kersten P."/>
            <person name="Larrondo L.F."/>
            <person name="Canessa P."/>
            <person name="Martinez D."/>
            <person name="Hibbett D."/>
            <person name="Schmoll M."/>
            <person name="Kubicek C.P."/>
            <person name="Martinez A.T."/>
            <person name="Yadav J."/>
            <person name="Master E."/>
            <person name="Magnuson J.K."/>
            <person name="James T."/>
            <person name="Yaver D."/>
            <person name="Berka R."/>
            <person name="Labutti K."/>
            <person name="Lipzen A."/>
            <person name="Aerts A."/>
            <person name="Barry K."/>
            <person name="Henrissat B."/>
            <person name="Blanchette R."/>
            <person name="Grigoriev I."/>
            <person name="Cullen D."/>
        </authorList>
    </citation>
    <scope>NUCLEOTIDE SEQUENCE [LARGE SCALE GENOMIC DNA]</scope>
    <source>
        <strain evidence="1 2">MAD-698-R-SB12</strain>
    </source>
</reference>
<proteinExistence type="predicted"/>
<gene>
    <name evidence="1" type="ORF">POSPLADRAFT_1149833</name>
</gene>
<dbReference type="PANTHER" id="PTHR32027:SF0">
    <property type="entry name" value="CYTOSINE DEAMINASE"/>
    <property type="match status" value="1"/>
</dbReference>
<dbReference type="PANTHER" id="PTHR32027">
    <property type="entry name" value="CYTOSINE DEAMINASE"/>
    <property type="match status" value="1"/>
</dbReference>
<evidence type="ECO:0000313" key="2">
    <source>
        <dbReference type="Proteomes" id="UP000194127"/>
    </source>
</evidence>